<sequence length="117" mass="13610">MAVKNKYAVSSGFVISYPEDHPQRGNGIKDFLMKKYPNQKNAIDQYFDEQRITYNDDTEGFYAQGGTTKSGKRVSPIGSTDVDVEEWVSEDYEDFRDNRSLNEWTKRQWQLRAGIIK</sequence>
<reference evidence="1" key="2">
    <citation type="journal article" date="2017" name="Nat. Commun.">
        <title>Single-virus genomics reveals hidden cosmopolitan and abundant viruses.</title>
        <authorList>
            <person name="Martinez-Hernandez F."/>
            <person name="Fornas O."/>
            <person name="Lluesma Gomez M."/>
            <person name="Bolduc B."/>
            <person name="de la Cruz Pena M.J."/>
            <person name="Martinez J.M."/>
            <person name="Anton J."/>
            <person name="Gasol J.M."/>
            <person name="Rosselli R."/>
            <person name="Rodriguez-Valera F."/>
            <person name="Sullivan M.B."/>
            <person name="Acinas S.G."/>
            <person name="Martinez-Garcia M."/>
        </authorList>
    </citation>
    <scope>NUCLEOTIDE SEQUENCE</scope>
</reference>
<evidence type="ECO:0000313" key="1">
    <source>
        <dbReference type="EMBL" id="ASF00384.1"/>
    </source>
</evidence>
<protein>
    <submittedName>
        <fullName evidence="1">Uncharacterized protein</fullName>
    </submittedName>
</protein>
<proteinExistence type="predicted"/>
<accession>A0A218MM79</accession>
<name>A0A218MM79_9VIRU</name>
<reference evidence="1" key="1">
    <citation type="submission" date="2016-10" db="EMBL/GenBank/DDBJ databases">
        <authorList>
            <person name="Varghese N."/>
        </authorList>
    </citation>
    <scope>NUCLEOTIDE SEQUENCE</scope>
</reference>
<dbReference type="EMBL" id="KY052832">
    <property type="protein sequence ID" value="ASF00384.1"/>
    <property type="molecule type" value="Genomic_DNA"/>
</dbReference>
<organism evidence="1">
    <name type="scientific">uncultured virus</name>
    <dbReference type="NCBI Taxonomy" id="340016"/>
    <lineage>
        <taxon>Viruses</taxon>
        <taxon>environmental samples</taxon>
    </lineage>
</organism>